<accession>A0A9X1DEK2</accession>
<evidence type="ECO:0000313" key="3">
    <source>
        <dbReference type="EMBL" id="MBT2188464.1"/>
    </source>
</evidence>
<sequence>MAVLKDRDETDFRSHAGMLADALARITPDDRPTVLIAGMEERAVAMASWAERGGLRCVGRVGLDGIADRLMRICALDLILLDLRGRDAATGLDRASARALTARHGLTGTRLAVIVDLDSVDWALALLESPRAEFLCDPADSEIISLLVVAGLRQAQPAGCVMEDASRDSESLRLEQLSEEVRRLATTIERMTAGVFAPFPVGSAARDRRDIYRTDGDGQTGPARMFQPRDRHRGPDTASGPPSHAEIRAMIRARRLRDQYFPADLFADPAWDMILDLMAARLSGQRVSVSSLCIAASVPPTTALRWIRQLTDRAVFARIDDPADGRRVFIELTDMAAQAVSDWVLAVRRGGMILAAAPR</sequence>
<keyword evidence="1" id="KW-0175">Coiled coil</keyword>
<dbReference type="SUPFAM" id="SSF46785">
    <property type="entry name" value="Winged helix' DNA-binding domain"/>
    <property type="match status" value="1"/>
</dbReference>
<gene>
    <name evidence="3" type="ORF">KK488_16035</name>
</gene>
<dbReference type="Proteomes" id="UP001138757">
    <property type="component" value="Unassembled WGS sequence"/>
</dbReference>
<dbReference type="AlphaFoldDB" id="A0A9X1DEK2"/>
<organism evidence="3 4">
    <name type="scientific">Sphingobium nicotianae</name>
    <dbReference type="NCBI Taxonomy" id="2782607"/>
    <lineage>
        <taxon>Bacteria</taxon>
        <taxon>Pseudomonadati</taxon>
        <taxon>Pseudomonadota</taxon>
        <taxon>Alphaproteobacteria</taxon>
        <taxon>Sphingomonadales</taxon>
        <taxon>Sphingomonadaceae</taxon>
        <taxon>Sphingobium</taxon>
    </lineage>
</organism>
<name>A0A9X1DEK2_9SPHN</name>
<dbReference type="InterPro" id="IPR036388">
    <property type="entry name" value="WH-like_DNA-bd_sf"/>
</dbReference>
<dbReference type="EMBL" id="JAHGAW010000011">
    <property type="protein sequence ID" value="MBT2188464.1"/>
    <property type="molecule type" value="Genomic_DNA"/>
</dbReference>
<dbReference type="InterPro" id="IPR036390">
    <property type="entry name" value="WH_DNA-bd_sf"/>
</dbReference>
<reference evidence="3" key="1">
    <citation type="submission" date="2021-05" db="EMBL/GenBank/DDBJ databases">
        <title>Genome of Sphingobium sp. strain.</title>
        <authorList>
            <person name="Fan R."/>
        </authorList>
    </citation>
    <scope>NUCLEOTIDE SEQUENCE</scope>
    <source>
        <strain evidence="3">H33</strain>
    </source>
</reference>
<dbReference type="Gene3D" id="1.10.10.10">
    <property type="entry name" value="Winged helix-like DNA-binding domain superfamily/Winged helix DNA-binding domain"/>
    <property type="match status" value="1"/>
</dbReference>
<feature type="coiled-coil region" evidence="1">
    <location>
        <begin position="167"/>
        <end position="194"/>
    </location>
</feature>
<evidence type="ECO:0000256" key="1">
    <source>
        <dbReference type="SAM" id="Coils"/>
    </source>
</evidence>
<evidence type="ECO:0000313" key="4">
    <source>
        <dbReference type="Proteomes" id="UP001138757"/>
    </source>
</evidence>
<protein>
    <submittedName>
        <fullName evidence="3">MarR family transcriptional regulator</fullName>
    </submittedName>
</protein>
<comment type="caution">
    <text evidence="3">The sequence shown here is derived from an EMBL/GenBank/DDBJ whole genome shotgun (WGS) entry which is preliminary data.</text>
</comment>
<dbReference type="RefSeq" id="WP_214624722.1">
    <property type="nucleotide sequence ID" value="NZ_JAHGAW010000011.1"/>
</dbReference>
<feature type="region of interest" description="Disordered" evidence="2">
    <location>
        <begin position="208"/>
        <end position="243"/>
    </location>
</feature>
<keyword evidence="4" id="KW-1185">Reference proteome</keyword>
<evidence type="ECO:0000256" key="2">
    <source>
        <dbReference type="SAM" id="MobiDB-lite"/>
    </source>
</evidence>
<proteinExistence type="predicted"/>